<keyword evidence="4" id="KW-1185">Reference proteome</keyword>
<evidence type="ECO:0000313" key="4">
    <source>
        <dbReference type="Proteomes" id="UP001152797"/>
    </source>
</evidence>
<name>A0A9P1G394_9DINO</name>
<proteinExistence type="predicted"/>
<dbReference type="AlphaFoldDB" id="A0A9P1G394"/>
<organism evidence="2">
    <name type="scientific">Cladocopium goreaui</name>
    <dbReference type="NCBI Taxonomy" id="2562237"/>
    <lineage>
        <taxon>Eukaryota</taxon>
        <taxon>Sar</taxon>
        <taxon>Alveolata</taxon>
        <taxon>Dinophyceae</taxon>
        <taxon>Suessiales</taxon>
        <taxon>Symbiodiniaceae</taxon>
        <taxon>Cladocopium</taxon>
    </lineage>
</organism>
<reference evidence="3 4" key="2">
    <citation type="submission" date="2024-05" db="EMBL/GenBank/DDBJ databases">
        <authorList>
            <person name="Chen Y."/>
            <person name="Shah S."/>
            <person name="Dougan E. K."/>
            <person name="Thang M."/>
            <person name="Chan C."/>
        </authorList>
    </citation>
    <scope>NUCLEOTIDE SEQUENCE [LARGE SCALE GENOMIC DNA]</scope>
</reference>
<gene>
    <name evidence="2" type="ORF">C1SCF055_LOCUS24708</name>
</gene>
<reference evidence="2" key="1">
    <citation type="submission" date="2022-10" db="EMBL/GenBank/DDBJ databases">
        <authorList>
            <person name="Chen Y."/>
            <person name="Dougan E. K."/>
            <person name="Chan C."/>
            <person name="Rhodes N."/>
            <person name="Thang M."/>
        </authorList>
    </citation>
    <scope>NUCLEOTIDE SEQUENCE</scope>
</reference>
<evidence type="ECO:0000256" key="1">
    <source>
        <dbReference type="SAM" id="SignalP"/>
    </source>
</evidence>
<evidence type="ECO:0000313" key="2">
    <source>
        <dbReference type="EMBL" id="CAI3998403.1"/>
    </source>
</evidence>
<dbReference type="Proteomes" id="UP001152797">
    <property type="component" value="Unassembled WGS sequence"/>
</dbReference>
<accession>A0A9P1G394</accession>
<keyword evidence="1" id="KW-0732">Signal</keyword>
<dbReference type="EMBL" id="CAMXCT020002473">
    <property type="protein sequence ID" value="CAL1151778.1"/>
    <property type="molecule type" value="Genomic_DNA"/>
</dbReference>
<dbReference type="EMBL" id="CAMXCT030002473">
    <property type="protein sequence ID" value="CAL4785715.1"/>
    <property type="molecule type" value="Genomic_DNA"/>
</dbReference>
<dbReference type="EMBL" id="CAMXCT010002473">
    <property type="protein sequence ID" value="CAI3998403.1"/>
    <property type="molecule type" value="Genomic_DNA"/>
</dbReference>
<feature type="chain" id="PRO_5043272616" evidence="1">
    <location>
        <begin position="25"/>
        <end position="306"/>
    </location>
</feature>
<feature type="signal peptide" evidence="1">
    <location>
        <begin position="1"/>
        <end position="24"/>
    </location>
</feature>
<sequence length="306" mass="34253">MDPRLLLPILALLAQVEIPPESQANDFVEVCSGEGQLSRALWSCQFQGKAFDVLYSKNHNFLRTVGFLAVLAAVRNTRRGGLLFFAPPCSTWVFLSSPSTGRTWISPEGFRTRCVLLANIFVMRMLYILWYAWQRGVYVAIEQPISSVLFDWAPVKRLLTFIGARKVTFPMGSYGAATMKYTTIWSTLPGISSLRRPLDVKQLREALARTELLRLGDRNATNLVRKTIDKKGRRRVAGIKSELAKSANYPRGFGMAIAALVPARGRTDVVQLRCICKDCNCEWETLAADTREADQEAGRAQSEGQQ</sequence>
<evidence type="ECO:0000313" key="3">
    <source>
        <dbReference type="EMBL" id="CAL4785715.1"/>
    </source>
</evidence>
<protein>
    <submittedName>
        <fullName evidence="2">Uncharacterized protein</fullName>
    </submittedName>
</protein>
<comment type="caution">
    <text evidence="2">The sequence shown here is derived from an EMBL/GenBank/DDBJ whole genome shotgun (WGS) entry which is preliminary data.</text>
</comment>